<dbReference type="AlphaFoldDB" id="A0A1L5BKS8"/>
<keyword evidence="1" id="KW-0732">Signal</keyword>
<name>A0A1L5BKS8_SPHIB</name>
<evidence type="ECO:0000256" key="1">
    <source>
        <dbReference type="SAM" id="SignalP"/>
    </source>
</evidence>
<organism evidence="2 3">
    <name type="scientific">Sphingobium indicum (strain DSM 16412 / CCM 7286 / MTCC 6364 / B90A)</name>
    <dbReference type="NCBI Taxonomy" id="861109"/>
    <lineage>
        <taxon>Bacteria</taxon>
        <taxon>Pseudomonadati</taxon>
        <taxon>Pseudomonadota</taxon>
        <taxon>Alphaproteobacteria</taxon>
        <taxon>Sphingomonadales</taxon>
        <taxon>Sphingomonadaceae</taxon>
        <taxon>Sphingobium</taxon>
    </lineage>
</organism>
<sequence>MNKMSMKLAAALLICAMPIAAQAQFGGLGKLKSGLGLGLGGGSSGESIDTEAFLGNAVRSTKNVMISAVALNYALGLKKDKAGAQAEIASITGMQDIKEIGATKTTFASNLSAIADNEHLADEVRARFEKGSAEERKMLTLAVSNLAIGVARNIVLAKQAPEAVKSIGSNPLMLKRVGQLKLAGELVGLQAKGLSGIATKLPALLSAVKVKAPATPETTEPQSINIL</sequence>
<feature type="signal peptide" evidence="1">
    <location>
        <begin position="1"/>
        <end position="23"/>
    </location>
</feature>
<accession>A0A1L5BKS8</accession>
<dbReference type="RefSeq" id="WP_007683881.1">
    <property type="nucleotide sequence ID" value="NZ_CP013070.1"/>
</dbReference>
<gene>
    <name evidence="2" type="ORF">SIDU_02130</name>
</gene>
<evidence type="ECO:0000313" key="2">
    <source>
        <dbReference type="EMBL" id="APL93416.1"/>
    </source>
</evidence>
<evidence type="ECO:0000313" key="3">
    <source>
        <dbReference type="Proteomes" id="UP000004550"/>
    </source>
</evidence>
<protein>
    <recommendedName>
        <fullName evidence="4">DUF4197 domain-containing protein</fullName>
    </recommendedName>
</protein>
<dbReference type="Proteomes" id="UP000004550">
    <property type="component" value="Chromosome"/>
</dbReference>
<evidence type="ECO:0008006" key="4">
    <source>
        <dbReference type="Google" id="ProtNLM"/>
    </source>
</evidence>
<dbReference type="EMBL" id="CP013070">
    <property type="protein sequence ID" value="APL93416.1"/>
    <property type="molecule type" value="Genomic_DNA"/>
</dbReference>
<dbReference type="KEGG" id="sinb:SIDU_02130"/>
<feature type="chain" id="PRO_5009860017" description="DUF4197 domain-containing protein" evidence="1">
    <location>
        <begin position="24"/>
        <end position="227"/>
    </location>
</feature>
<reference evidence="2 3" key="1">
    <citation type="journal article" date="2012" name="J. Bacteriol.">
        <title>Genome sequence of Sphingobium indicum B90A, a hexachlorocyclohexane-degrading bacterium.</title>
        <authorList>
            <person name="Anand S."/>
            <person name="Sangwan N."/>
            <person name="Lata P."/>
            <person name="Kaur J."/>
            <person name="Dua A."/>
            <person name="Singh A.K."/>
            <person name="Verma M."/>
            <person name="Kaur J."/>
            <person name="Khurana J.P."/>
            <person name="Khurana P."/>
            <person name="Mathur S."/>
            <person name="Lal R."/>
        </authorList>
    </citation>
    <scope>NUCLEOTIDE SEQUENCE [LARGE SCALE GENOMIC DNA]</scope>
    <source>
        <strain evidence="3">DSM 16412 / CCM 7286 / MTCC 6364 / B90A</strain>
    </source>
</reference>
<proteinExistence type="predicted"/>